<accession>A0AAN8R1L1</accession>
<dbReference type="EMBL" id="JAGTTL010000006">
    <property type="protein sequence ID" value="KAK6321604.1"/>
    <property type="molecule type" value="Genomic_DNA"/>
</dbReference>
<keyword evidence="2" id="KW-1185">Reference proteome</keyword>
<name>A0AAN8R1L1_9TELE</name>
<dbReference type="SUPFAM" id="SSF56235">
    <property type="entry name" value="N-terminal nucleophile aminohydrolases (Ntn hydrolases)"/>
    <property type="match status" value="1"/>
</dbReference>
<gene>
    <name evidence="1" type="ORF">J4Q44_G00085800</name>
</gene>
<evidence type="ECO:0000313" key="2">
    <source>
        <dbReference type="Proteomes" id="UP001356427"/>
    </source>
</evidence>
<proteinExistence type="predicted"/>
<evidence type="ECO:0000313" key="1">
    <source>
        <dbReference type="EMBL" id="KAK6321604.1"/>
    </source>
</evidence>
<comment type="caution">
    <text evidence="1">The sequence shown here is derived from an EMBL/GenBank/DDBJ whole genome shotgun (WGS) entry which is preliminary data.</text>
</comment>
<sequence length="197" mass="21767">MLSHRLQFSFSSSVTRRFLLPDTTLLSIPAEWSCGSQVVVMGPDDLFVSVTSCCDKSLPEGDNSHCLHVSLNRPFGSRILTPSGIRMNCQILDFSWPNKTQGLLRANLVNVAPMWPWDLLMESTASVVSHSISIGRLHPQHQPSSLLVDSEFLEEDVKVLKGHPVHRMGLLSLVQDAQRTNDIIRGIVDPRAVDGSA</sequence>
<organism evidence="1 2">
    <name type="scientific">Coregonus suidteri</name>
    <dbReference type="NCBI Taxonomy" id="861788"/>
    <lineage>
        <taxon>Eukaryota</taxon>
        <taxon>Metazoa</taxon>
        <taxon>Chordata</taxon>
        <taxon>Craniata</taxon>
        <taxon>Vertebrata</taxon>
        <taxon>Euteleostomi</taxon>
        <taxon>Actinopterygii</taxon>
        <taxon>Neopterygii</taxon>
        <taxon>Teleostei</taxon>
        <taxon>Protacanthopterygii</taxon>
        <taxon>Salmoniformes</taxon>
        <taxon>Salmonidae</taxon>
        <taxon>Coregoninae</taxon>
        <taxon>Coregonus</taxon>
    </lineage>
</organism>
<reference evidence="1 2" key="1">
    <citation type="submission" date="2021-04" db="EMBL/GenBank/DDBJ databases">
        <authorList>
            <person name="De Guttry C."/>
            <person name="Zahm M."/>
            <person name="Klopp C."/>
            <person name="Cabau C."/>
            <person name="Louis A."/>
            <person name="Berthelot C."/>
            <person name="Parey E."/>
            <person name="Roest Crollius H."/>
            <person name="Montfort J."/>
            <person name="Robinson-Rechavi M."/>
            <person name="Bucao C."/>
            <person name="Bouchez O."/>
            <person name="Gislard M."/>
            <person name="Lluch J."/>
            <person name="Milhes M."/>
            <person name="Lampietro C."/>
            <person name="Lopez Roques C."/>
            <person name="Donnadieu C."/>
            <person name="Braasch I."/>
            <person name="Desvignes T."/>
            <person name="Postlethwait J."/>
            <person name="Bobe J."/>
            <person name="Wedekind C."/>
            <person name="Guiguen Y."/>
        </authorList>
    </citation>
    <scope>NUCLEOTIDE SEQUENCE [LARGE SCALE GENOMIC DNA]</scope>
    <source>
        <strain evidence="1">Cs_M1</strain>
        <tissue evidence="1">Blood</tissue>
    </source>
</reference>
<dbReference type="Proteomes" id="UP001356427">
    <property type="component" value="Unassembled WGS sequence"/>
</dbReference>
<protein>
    <submittedName>
        <fullName evidence="1">Uncharacterized protein</fullName>
    </submittedName>
</protein>
<dbReference type="AlphaFoldDB" id="A0AAN8R1L1"/>
<dbReference type="InterPro" id="IPR029055">
    <property type="entry name" value="Ntn_hydrolases_N"/>
</dbReference>